<protein>
    <submittedName>
        <fullName evidence="2">Uncharacterized protein</fullName>
    </submittedName>
</protein>
<organism evidence="2 3">
    <name type="scientific">Periconia digitata</name>
    <dbReference type="NCBI Taxonomy" id="1303443"/>
    <lineage>
        <taxon>Eukaryota</taxon>
        <taxon>Fungi</taxon>
        <taxon>Dikarya</taxon>
        <taxon>Ascomycota</taxon>
        <taxon>Pezizomycotina</taxon>
        <taxon>Dothideomycetes</taxon>
        <taxon>Pleosporomycetidae</taxon>
        <taxon>Pleosporales</taxon>
        <taxon>Massarineae</taxon>
        <taxon>Periconiaceae</taxon>
        <taxon>Periconia</taxon>
    </lineage>
</organism>
<accession>A0A9W4XGQ2</accession>
<sequence length="373" mass="41533">MALRSFNPQTYLEGYSSENDTPIVDSPTQTFSSTLQRTFDIPQNDTYTYRAQGETSLPTAQKAIGGKRVHGLHNWYHTPSGEAVSSPSPHPLPAEIIAYTTLFSPSVSPLKALNAFKASAKSASLQLEISSHLLSRFHNSSTVSGLLPSKKSRNHTNPYLDMWSYACHELEWCGPWPNTVYTKQAHHMLPVLYHHFGCVVPSYAALHVLAKLAQPARPSKENVRPVYDVGSGNGYWTFMLRNLVLPEMKALDVRPVDNGTSEYRIMWVNDTIQKDGLTYLGEHEDGKGAILLLVYPQATGNFTAPVIRKFKGDFIVVAGTQNGNGFTGFQDCVVDEWVEKNLKAFELTLRLPLPSFPGKDEALFVFQRRIGNT</sequence>
<dbReference type="PANTHER" id="PTHR39290:SF6">
    <property type="entry name" value="S-ADENOSYL-L-METHIONINE-DEPENDENT METHYLTRANSFERASES SUPERFAMILY PROTEIN"/>
    <property type="match status" value="1"/>
</dbReference>
<gene>
    <name evidence="2" type="ORF">PDIGIT_LOCUS4319</name>
</gene>
<evidence type="ECO:0000313" key="2">
    <source>
        <dbReference type="EMBL" id="CAI6330839.1"/>
    </source>
</evidence>
<reference evidence="2" key="1">
    <citation type="submission" date="2023-01" db="EMBL/GenBank/DDBJ databases">
        <authorList>
            <person name="Van Ghelder C."/>
            <person name="Rancurel C."/>
        </authorList>
    </citation>
    <scope>NUCLEOTIDE SEQUENCE</scope>
    <source>
        <strain evidence="2">CNCM I-4278</strain>
    </source>
</reference>
<name>A0A9W4XGQ2_9PLEO</name>
<comment type="caution">
    <text evidence="2">The sequence shown here is derived from an EMBL/GenBank/DDBJ whole genome shotgun (WGS) entry which is preliminary data.</text>
</comment>
<evidence type="ECO:0000313" key="3">
    <source>
        <dbReference type="Proteomes" id="UP001152607"/>
    </source>
</evidence>
<dbReference type="EMBL" id="CAOQHR010000002">
    <property type="protein sequence ID" value="CAI6330839.1"/>
    <property type="molecule type" value="Genomic_DNA"/>
</dbReference>
<dbReference type="AlphaFoldDB" id="A0A9W4XGQ2"/>
<evidence type="ECO:0000256" key="1">
    <source>
        <dbReference type="SAM" id="MobiDB-lite"/>
    </source>
</evidence>
<feature type="region of interest" description="Disordered" evidence="1">
    <location>
        <begin position="1"/>
        <end position="22"/>
    </location>
</feature>
<dbReference type="Proteomes" id="UP001152607">
    <property type="component" value="Unassembled WGS sequence"/>
</dbReference>
<dbReference type="PANTHER" id="PTHR39290">
    <property type="entry name" value="C3H1-TYPE DOMAIN-CONTAINING PROTEIN-RELATED"/>
    <property type="match status" value="1"/>
</dbReference>
<dbReference type="OrthoDB" id="5411518at2759"/>
<keyword evidence="3" id="KW-1185">Reference proteome</keyword>
<proteinExistence type="predicted"/>